<evidence type="ECO:0000256" key="1">
    <source>
        <dbReference type="ARBA" id="ARBA00023235"/>
    </source>
</evidence>
<accession>A0A7C4PJF9</accession>
<dbReference type="InterPro" id="IPR009015">
    <property type="entry name" value="Fucose_isomerase_N/cen_sf"/>
</dbReference>
<dbReference type="EMBL" id="DSYK01000186">
    <property type="protein sequence ID" value="HGS20944.1"/>
    <property type="molecule type" value="Genomic_DNA"/>
</dbReference>
<evidence type="ECO:0000313" key="3">
    <source>
        <dbReference type="EMBL" id="HGS20944.1"/>
    </source>
</evidence>
<reference evidence="3" key="1">
    <citation type="journal article" date="2020" name="mSystems">
        <title>Genome- and Community-Level Interaction Insights into Carbon Utilization and Element Cycling Functions of Hydrothermarchaeota in Hydrothermal Sediment.</title>
        <authorList>
            <person name="Zhou Z."/>
            <person name="Liu Y."/>
            <person name="Xu W."/>
            <person name="Pan J."/>
            <person name="Luo Z.H."/>
            <person name="Li M."/>
        </authorList>
    </citation>
    <scope>NUCLEOTIDE SEQUENCE [LARGE SCALE GENOMIC DNA]</scope>
    <source>
        <strain evidence="3">SpSt-573</strain>
    </source>
</reference>
<dbReference type="GO" id="GO:0005737">
    <property type="term" value="C:cytoplasm"/>
    <property type="evidence" value="ECO:0007669"/>
    <property type="project" value="InterPro"/>
</dbReference>
<dbReference type="PANTHER" id="PTHR36120:SF1">
    <property type="entry name" value="L-FUCOSE ISOMERASE C-TERMINAL DOMAIN-CONTAINING PROTEIN"/>
    <property type="match status" value="1"/>
</dbReference>
<dbReference type="PANTHER" id="PTHR36120">
    <property type="entry name" value="FUCOSE ISOMERASE"/>
    <property type="match status" value="1"/>
</dbReference>
<name>A0A7C4PJF9_9CHLR</name>
<keyword evidence="2" id="KW-0119">Carbohydrate metabolism</keyword>
<protein>
    <recommendedName>
        <fullName evidence="4">L-fucose isomerase C-terminal domain-containing protein</fullName>
    </recommendedName>
</protein>
<dbReference type="GO" id="GO:0016861">
    <property type="term" value="F:intramolecular oxidoreductase activity, interconverting aldoses and ketoses"/>
    <property type="evidence" value="ECO:0007669"/>
    <property type="project" value="InterPro"/>
</dbReference>
<organism evidence="3">
    <name type="scientific">Anaerolinea thermolimosa</name>
    <dbReference type="NCBI Taxonomy" id="229919"/>
    <lineage>
        <taxon>Bacteria</taxon>
        <taxon>Bacillati</taxon>
        <taxon>Chloroflexota</taxon>
        <taxon>Anaerolineae</taxon>
        <taxon>Anaerolineales</taxon>
        <taxon>Anaerolineaceae</taxon>
        <taxon>Anaerolinea</taxon>
    </lineage>
</organism>
<sequence>MSTPIQVGFAGFGEVNSPDALIEEKLTRARQSLESLGLEVISTPPIRDDPLRHDETRAREVLSQNNFDALVVCLAGWIPSHTVIDVISPFIHHPVILWGLTGYYEGDRLVTTADQAGTTALRDTLDALGFHFKYIYDTPDAPYAAAQKVFNFAKVAHAARRLRGARVGMMGFRDMRLHATLFDGVSLRRVVGVEVESFETLEVVQRMEQISTVAINALAEELISSWQMEGTIQAAALEQPLRMYLAVMDVVHERGFEAVSLIDVDGVKKLLHFPPGLVLSLLADRGGVASIPENDAPGAVTQLIVRYLTGQVGAYFEFYEFFSDRLLVGVPDFVPAEVIDGPVRVRLAKFGQLADGVLNVSRVKTGRVTLCRLAGRGDHYRMHIITGNAVSPRPWEEAGWEQPAPQLPGLEILPDVPVDDFAQKVLGQHYILAYGDQRASLTDLCRLLGIEVI</sequence>
<dbReference type="AlphaFoldDB" id="A0A7C4PJF9"/>
<keyword evidence="1" id="KW-0413">Isomerase</keyword>
<evidence type="ECO:0000256" key="2">
    <source>
        <dbReference type="ARBA" id="ARBA00023277"/>
    </source>
</evidence>
<evidence type="ECO:0008006" key="4">
    <source>
        <dbReference type="Google" id="ProtNLM"/>
    </source>
</evidence>
<comment type="caution">
    <text evidence="3">The sequence shown here is derived from an EMBL/GenBank/DDBJ whole genome shotgun (WGS) entry which is preliminary data.</text>
</comment>
<dbReference type="SUPFAM" id="SSF53743">
    <property type="entry name" value="FucI/AraA N-terminal and middle domains"/>
    <property type="match status" value="1"/>
</dbReference>
<gene>
    <name evidence="3" type="ORF">ENT37_03635</name>
</gene>
<proteinExistence type="predicted"/>
<dbReference type="GO" id="GO:0005996">
    <property type="term" value="P:monosaccharide metabolic process"/>
    <property type="evidence" value="ECO:0007669"/>
    <property type="project" value="InterPro"/>
</dbReference>